<feature type="region of interest" description="Disordered" evidence="2">
    <location>
        <begin position="1"/>
        <end position="194"/>
    </location>
</feature>
<organism evidence="3 4">
    <name type="scientific">Pyrenophora teres f. teres</name>
    <dbReference type="NCBI Taxonomy" id="97479"/>
    <lineage>
        <taxon>Eukaryota</taxon>
        <taxon>Fungi</taxon>
        <taxon>Dikarya</taxon>
        <taxon>Ascomycota</taxon>
        <taxon>Pezizomycotina</taxon>
        <taxon>Dothideomycetes</taxon>
        <taxon>Pleosporomycetidae</taxon>
        <taxon>Pleosporales</taxon>
        <taxon>Pleosporineae</taxon>
        <taxon>Pleosporaceae</taxon>
        <taxon>Pyrenophora</taxon>
    </lineage>
</organism>
<evidence type="ECO:0000313" key="3">
    <source>
        <dbReference type="EMBL" id="CAE7031331.1"/>
    </source>
</evidence>
<feature type="compositionally biased region" description="Polar residues" evidence="2">
    <location>
        <begin position="314"/>
        <end position="328"/>
    </location>
</feature>
<gene>
    <name evidence="3" type="ORF">PTTW11_04780</name>
</gene>
<feature type="compositionally biased region" description="Low complexity" evidence="2">
    <location>
        <begin position="294"/>
        <end position="313"/>
    </location>
</feature>
<proteinExistence type="predicted"/>
<feature type="compositionally biased region" description="Acidic residues" evidence="2">
    <location>
        <begin position="281"/>
        <end position="293"/>
    </location>
</feature>
<protein>
    <submittedName>
        <fullName evidence="3">TolA</fullName>
    </submittedName>
</protein>
<dbReference type="Proteomes" id="UP000472372">
    <property type="component" value="Chromosome 4"/>
</dbReference>
<evidence type="ECO:0000256" key="2">
    <source>
        <dbReference type="SAM" id="MobiDB-lite"/>
    </source>
</evidence>
<feature type="compositionally biased region" description="Polar residues" evidence="2">
    <location>
        <begin position="70"/>
        <end position="103"/>
    </location>
</feature>
<reference evidence="3" key="1">
    <citation type="submission" date="2021-02" db="EMBL/GenBank/DDBJ databases">
        <authorList>
            <person name="Syme A R."/>
            <person name="Syme A R."/>
            <person name="Moolhuijzen P."/>
        </authorList>
    </citation>
    <scope>NUCLEOTIDE SEQUENCE</scope>
    <source>
        <strain evidence="3">W1-1</strain>
    </source>
</reference>
<sequence>MTTIHHPAPQSSGLTSFAVYEDPHDREPMSPTEIYAGDDSYHSERSFAMTDDVAHTIELHNGPEDEPQPYRSSYTSRNSGSQPRPSSHYSFVSAVPSDSSILSKSMLPANEAGARARKERPRFRNSESGRNMHMSSPPPVLAHQSSHERLKGSFKLTTPIRNGGAETPGSRQSGSRRRSIREPHSPRPTPTPTQAPLVLLHVTILPMQLPYSHDIMARIMPDWLVENYKLLEEKLQDIILMRRGLLIPHPRDEYDLLEERILESLELKTPRILPCGHFVPPEDDDDQEDDDEVSSVADETTGRGSRMSGGTLTEASNPSVNGDHSTCTDCHRQLKKPGKGIGAGTRKWDIKIYAANGLMRAAAWTACWNDMERCDVEIHPWVPEEVRKTLEKRAQEEQEADKRKEMYTVELQRQIQEAAAKTKILEEEAKAKKRQEEAELQKSFEEAAAALQRSIEEKAVEKRRFQEDLEAKLQEAKEAVRLELEAKALAESDAVADRFRALETLLKEKERNEAAMHAASSQSGTLQVPLSTLLKNYFFVLLADKRNLVIILLCAAVAYLSMNLTFGQQPSSAQMLELPNEVVMANMPHAVTATMTATSYSTLTVTAFQTAAVMQETAVPVPVVAEQEIEIPEVIIPEPKVVDVVVKEPAMPTTPAVEEQEEALPTSPAVELLDPVGQPAPVTELRMELASSPVIEDVANISHAPVMKACVLEPVFQLAPAHCAASAL</sequence>
<feature type="compositionally biased region" description="Polar residues" evidence="2">
    <location>
        <begin position="1"/>
        <end position="15"/>
    </location>
</feature>
<dbReference type="EMBL" id="HG992980">
    <property type="protein sequence ID" value="CAE7031331.1"/>
    <property type="molecule type" value="Genomic_DNA"/>
</dbReference>
<accession>A0A6S6VZX6</accession>
<feature type="coiled-coil region" evidence="1">
    <location>
        <begin position="408"/>
        <end position="522"/>
    </location>
</feature>
<keyword evidence="1" id="KW-0175">Coiled coil</keyword>
<feature type="compositionally biased region" description="Basic and acidic residues" evidence="2">
    <location>
        <begin position="52"/>
        <end position="63"/>
    </location>
</feature>
<evidence type="ECO:0000256" key="1">
    <source>
        <dbReference type="SAM" id="Coils"/>
    </source>
</evidence>
<feature type="region of interest" description="Disordered" evidence="2">
    <location>
        <begin position="276"/>
        <end position="328"/>
    </location>
</feature>
<dbReference type="AlphaFoldDB" id="A0A6S6VZX6"/>
<evidence type="ECO:0000313" key="4">
    <source>
        <dbReference type="Proteomes" id="UP000472372"/>
    </source>
</evidence>
<name>A0A6S6VZX6_9PLEO</name>